<protein>
    <submittedName>
        <fullName evidence="1">Uncharacterized protein</fullName>
    </submittedName>
</protein>
<evidence type="ECO:0000313" key="1">
    <source>
        <dbReference type="EMBL" id="DAD74161.1"/>
    </source>
</evidence>
<name>A0A8S5LVV3_9CAUD</name>
<reference evidence="1" key="1">
    <citation type="journal article" date="2021" name="Proc. Natl. Acad. Sci. U.S.A.">
        <title>A Catalog of Tens of Thousands of Viruses from Human Metagenomes Reveals Hidden Associations with Chronic Diseases.</title>
        <authorList>
            <person name="Tisza M.J."/>
            <person name="Buck C.B."/>
        </authorList>
    </citation>
    <scope>NUCLEOTIDE SEQUENCE</scope>
    <source>
        <strain evidence="1">CtplG2</strain>
    </source>
</reference>
<accession>A0A8S5LVV3</accession>
<dbReference type="EMBL" id="BK014753">
    <property type="protein sequence ID" value="DAD74161.1"/>
    <property type="molecule type" value="Genomic_DNA"/>
</dbReference>
<proteinExistence type="predicted"/>
<sequence>MSDKLDELIKNAPVVDMFSDIPYREKVAINLCGRLTAGVINIKYRLLKRRKKNESEQSASED</sequence>
<organism evidence="1">
    <name type="scientific">Myoviridae sp. ctplG2</name>
    <dbReference type="NCBI Taxonomy" id="2826700"/>
    <lineage>
        <taxon>Viruses</taxon>
        <taxon>Duplodnaviria</taxon>
        <taxon>Heunggongvirae</taxon>
        <taxon>Uroviricota</taxon>
        <taxon>Caudoviricetes</taxon>
    </lineage>
</organism>